<proteinExistence type="predicted"/>
<dbReference type="AlphaFoldDB" id="A0AA35XDA2"/>
<sequence>MKVALLPAASDNATFSNETGDSNTTVFNTTVESDISMSNDTVYSSRTDASFNRISIPAIAFRNISDNKTGVIFSSYATDILFPLRLNQSQNDTYKAIGSNVLSGTVAGENIQGLKQPINISMSIIVSVSYTYTQCLKIAFFYVFLFQSRTGQIQCVCPTTLVRVMVIGQLVAA</sequence>
<dbReference type="Proteomes" id="UP001174909">
    <property type="component" value="Unassembled WGS sequence"/>
</dbReference>
<name>A0AA35XDA2_GEOBA</name>
<reference evidence="1" key="1">
    <citation type="submission" date="2023-03" db="EMBL/GenBank/DDBJ databases">
        <authorList>
            <person name="Steffen K."/>
            <person name="Cardenas P."/>
        </authorList>
    </citation>
    <scope>NUCLEOTIDE SEQUENCE</scope>
</reference>
<dbReference type="InterPro" id="IPR046338">
    <property type="entry name" value="GAIN_dom_sf"/>
</dbReference>
<dbReference type="Gene3D" id="2.60.220.50">
    <property type="match status" value="1"/>
</dbReference>
<keyword evidence="2" id="KW-1185">Reference proteome</keyword>
<comment type="caution">
    <text evidence="1">The sequence shown here is derived from an EMBL/GenBank/DDBJ whole genome shotgun (WGS) entry which is preliminary data.</text>
</comment>
<evidence type="ECO:0000313" key="1">
    <source>
        <dbReference type="EMBL" id="CAI8046617.1"/>
    </source>
</evidence>
<accession>A0AA35XDA2</accession>
<dbReference type="EMBL" id="CASHTH010003577">
    <property type="protein sequence ID" value="CAI8046617.1"/>
    <property type="molecule type" value="Genomic_DNA"/>
</dbReference>
<gene>
    <name evidence="1" type="ORF">GBAR_LOCUS25785</name>
</gene>
<evidence type="ECO:0000313" key="2">
    <source>
        <dbReference type="Proteomes" id="UP001174909"/>
    </source>
</evidence>
<protein>
    <submittedName>
        <fullName evidence="1">Uncharacterized protein</fullName>
    </submittedName>
</protein>
<organism evidence="1 2">
    <name type="scientific">Geodia barretti</name>
    <name type="common">Barrett's horny sponge</name>
    <dbReference type="NCBI Taxonomy" id="519541"/>
    <lineage>
        <taxon>Eukaryota</taxon>
        <taxon>Metazoa</taxon>
        <taxon>Porifera</taxon>
        <taxon>Demospongiae</taxon>
        <taxon>Heteroscleromorpha</taxon>
        <taxon>Tetractinellida</taxon>
        <taxon>Astrophorina</taxon>
        <taxon>Geodiidae</taxon>
        <taxon>Geodia</taxon>
    </lineage>
</organism>